<proteinExistence type="predicted"/>
<sequence>MDTSAPGKRTVSAILRVMGLSEAKNYPTYHRVLNRACWSSRAASGRLLRLLSSVFVGVGPAVLGINALAYAA</sequence>
<dbReference type="RefSeq" id="WP_161824382.1">
    <property type="nucleotide sequence ID" value="NZ_WVIC01000007.1"/>
</dbReference>
<name>A0A8K1ZXJ3_9CYAN</name>
<dbReference type="AlphaFoldDB" id="A0A8K1ZXJ3"/>
<dbReference type="EMBL" id="WVIC01000007">
    <property type="protein sequence ID" value="NCJ05908.1"/>
    <property type="molecule type" value="Genomic_DNA"/>
</dbReference>
<comment type="caution">
    <text evidence="2">The sequence shown here is derived from an EMBL/GenBank/DDBJ whole genome shotgun (WGS) entry which is preliminary data.</text>
</comment>
<feature type="transmembrane region" description="Helical" evidence="1">
    <location>
        <begin position="50"/>
        <end position="71"/>
    </location>
</feature>
<evidence type="ECO:0000256" key="1">
    <source>
        <dbReference type="SAM" id="Phobius"/>
    </source>
</evidence>
<gene>
    <name evidence="2" type="ORF">GS597_05150</name>
</gene>
<keyword evidence="1" id="KW-0472">Membrane</keyword>
<evidence type="ECO:0000313" key="2">
    <source>
        <dbReference type="EMBL" id="NCJ05908.1"/>
    </source>
</evidence>
<accession>A0A8K1ZXJ3</accession>
<organism evidence="2 3">
    <name type="scientific">Petrachloros mirabilis ULC683</name>
    <dbReference type="NCBI Taxonomy" id="2781853"/>
    <lineage>
        <taxon>Bacteria</taxon>
        <taxon>Bacillati</taxon>
        <taxon>Cyanobacteriota</taxon>
        <taxon>Cyanophyceae</taxon>
        <taxon>Synechococcales</taxon>
        <taxon>Petrachlorosaceae</taxon>
        <taxon>Petrachloros</taxon>
        <taxon>Petrachloros mirabilis</taxon>
    </lineage>
</organism>
<reference evidence="2" key="1">
    <citation type="submission" date="2019-12" db="EMBL/GenBank/DDBJ databases">
        <title>High-Quality draft genome sequences of three cyanobacteria isolated from the limestone walls of the Old Cathedral of Coimbra.</title>
        <authorList>
            <person name="Tiago I."/>
            <person name="Soares F."/>
            <person name="Portugal A."/>
        </authorList>
    </citation>
    <scope>NUCLEOTIDE SEQUENCE [LARGE SCALE GENOMIC DNA]</scope>
    <source>
        <strain evidence="2">C</strain>
    </source>
</reference>
<evidence type="ECO:0000313" key="3">
    <source>
        <dbReference type="Proteomes" id="UP000607397"/>
    </source>
</evidence>
<dbReference type="Proteomes" id="UP000607397">
    <property type="component" value="Unassembled WGS sequence"/>
</dbReference>
<protein>
    <recommendedName>
        <fullName evidence="4">Transposase IS701-like DDE domain-containing protein</fullName>
    </recommendedName>
</protein>
<keyword evidence="3" id="KW-1185">Reference proteome</keyword>
<keyword evidence="1" id="KW-1133">Transmembrane helix</keyword>
<evidence type="ECO:0008006" key="4">
    <source>
        <dbReference type="Google" id="ProtNLM"/>
    </source>
</evidence>
<keyword evidence="1" id="KW-0812">Transmembrane</keyword>